<evidence type="ECO:0000313" key="2">
    <source>
        <dbReference type="Proteomes" id="UP000198575"/>
    </source>
</evidence>
<accession>A0A1I4VZJ4</accession>
<dbReference type="EMBL" id="FOVF01000003">
    <property type="protein sequence ID" value="SFN06416.1"/>
    <property type="molecule type" value="Genomic_DNA"/>
</dbReference>
<evidence type="ECO:0000313" key="1">
    <source>
        <dbReference type="EMBL" id="SFN06416.1"/>
    </source>
</evidence>
<dbReference type="STRING" id="578942.SAMN05216289_103189"/>
<keyword evidence="2" id="KW-1185">Reference proteome</keyword>
<dbReference type="RefSeq" id="WP_092404978.1">
    <property type="nucleotide sequence ID" value="NZ_FOVF01000003.1"/>
</dbReference>
<sequence>MQDNRRTEANILGYQLDRVEGASQWATRYEVLGPEDNNVIASFPDRPSAERFILLRELRGCAPGIRNPAY</sequence>
<gene>
    <name evidence="1" type="ORF">SAMN05216289_103189</name>
</gene>
<protein>
    <submittedName>
        <fullName evidence="1">Uncharacterized protein</fullName>
    </submittedName>
</protein>
<dbReference type="OrthoDB" id="9963082at2"/>
<organism evidence="1 2">
    <name type="scientific">Dokdonella immobilis</name>
    <dbReference type="NCBI Taxonomy" id="578942"/>
    <lineage>
        <taxon>Bacteria</taxon>
        <taxon>Pseudomonadati</taxon>
        <taxon>Pseudomonadota</taxon>
        <taxon>Gammaproteobacteria</taxon>
        <taxon>Lysobacterales</taxon>
        <taxon>Rhodanobacteraceae</taxon>
        <taxon>Dokdonella</taxon>
    </lineage>
</organism>
<reference evidence="1 2" key="1">
    <citation type="submission" date="2016-10" db="EMBL/GenBank/DDBJ databases">
        <authorList>
            <person name="de Groot N.N."/>
        </authorList>
    </citation>
    <scope>NUCLEOTIDE SEQUENCE [LARGE SCALE GENOMIC DNA]</scope>
    <source>
        <strain evidence="1 2">CGMCC 1.7659</strain>
    </source>
</reference>
<proteinExistence type="predicted"/>
<dbReference type="AlphaFoldDB" id="A0A1I4VZJ4"/>
<name>A0A1I4VZJ4_9GAMM</name>
<dbReference type="Proteomes" id="UP000198575">
    <property type="component" value="Unassembled WGS sequence"/>
</dbReference>